<accession>A0A0F9U6L6</accession>
<feature type="domain" description="PTS EIIA type-2" evidence="1">
    <location>
        <begin position="5"/>
        <end position="151"/>
    </location>
</feature>
<dbReference type="PANTHER" id="PTHR47738:SF2">
    <property type="entry name" value="PTS SYSTEM FRUCTOSE-LIKE EIIA COMPONENT"/>
    <property type="match status" value="1"/>
</dbReference>
<name>A0A0F9U6L6_9ZZZZ</name>
<dbReference type="Pfam" id="PF00359">
    <property type="entry name" value="PTS_EIIA_2"/>
    <property type="match status" value="1"/>
</dbReference>
<evidence type="ECO:0000313" key="2">
    <source>
        <dbReference type="EMBL" id="KKN82962.1"/>
    </source>
</evidence>
<dbReference type="EMBL" id="LAZR01000192">
    <property type="protein sequence ID" value="KKN82962.1"/>
    <property type="molecule type" value="Genomic_DNA"/>
</dbReference>
<dbReference type="CDD" id="cd00211">
    <property type="entry name" value="PTS_IIA_fru"/>
    <property type="match status" value="1"/>
</dbReference>
<dbReference type="PANTHER" id="PTHR47738">
    <property type="entry name" value="PTS SYSTEM FRUCTOSE-LIKE EIIA COMPONENT-RELATED"/>
    <property type="match status" value="1"/>
</dbReference>
<dbReference type="Gene3D" id="3.40.930.10">
    <property type="entry name" value="Mannitol-specific EII, Chain A"/>
    <property type="match status" value="1"/>
</dbReference>
<sequence length="155" mass="16982">MKLSDIFIADAMVPHLEAKTRDEAIGELVRSLVAAGAVAKRNVPEIVKAVLARETKATTGIGKGIALPHERLKCVKRPVGAIGRSAEGIDFSALDSKPVYSVILLLSNSESADEHLEAMETIFKHVQRDMFRKFLRQSETKEAMIDLIQEADELG</sequence>
<protein>
    <recommendedName>
        <fullName evidence="1">PTS EIIA type-2 domain-containing protein</fullName>
    </recommendedName>
</protein>
<dbReference type="InterPro" id="IPR002178">
    <property type="entry name" value="PTS_EIIA_type-2_dom"/>
</dbReference>
<dbReference type="InterPro" id="IPR016152">
    <property type="entry name" value="PTrfase/Anion_transptr"/>
</dbReference>
<dbReference type="AlphaFoldDB" id="A0A0F9U6L6"/>
<organism evidence="2">
    <name type="scientific">marine sediment metagenome</name>
    <dbReference type="NCBI Taxonomy" id="412755"/>
    <lineage>
        <taxon>unclassified sequences</taxon>
        <taxon>metagenomes</taxon>
        <taxon>ecological metagenomes</taxon>
    </lineage>
</organism>
<dbReference type="PROSITE" id="PS51094">
    <property type="entry name" value="PTS_EIIA_TYPE_2"/>
    <property type="match status" value="1"/>
</dbReference>
<dbReference type="SUPFAM" id="SSF55804">
    <property type="entry name" value="Phoshotransferase/anion transport protein"/>
    <property type="match status" value="1"/>
</dbReference>
<evidence type="ECO:0000259" key="1">
    <source>
        <dbReference type="PROSITE" id="PS51094"/>
    </source>
</evidence>
<reference evidence="2" key="1">
    <citation type="journal article" date="2015" name="Nature">
        <title>Complex archaea that bridge the gap between prokaryotes and eukaryotes.</title>
        <authorList>
            <person name="Spang A."/>
            <person name="Saw J.H."/>
            <person name="Jorgensen S.L."/>
            <person name="Zaremba-Niedzwiedzka K."/>
            <person name="Martijn J."/>
            <person name="Lind A.E."/>
            <person name="van Eijk R."/>
            <person name="Schleper C."/>
            <person name="Guy L."/>
            <person name="Ettema T.J."/>
        </authorList>
    </citation>
    <scope>NUCLEOTIDE SEQUENCE</scope>
</reference>
<gene>
    <name evidence="2" type="ORF">LCGC14_0303770</name>
</gene>
<proteinExistence type="predicted"/>
<comment type="caution">
    <text evidence="2">The sequence shown here is derived from an EMBL/GenBank/DDBJ whole genome shotgun (WGS) entry which is preliminary data.</text>
</comment>
<dbReference type="InterPro" id="IPR051541">
    <property type="entry name" value="PTS_SugarTrans_NitroReg"/>
</dbReference>